<protein>
    <submittedName>
        <fullName evidence="2">Ycf90</fullName>
    </submittedName>
</protein>
<feature type="transmembrane region" description="Helical" evidence="1">
    <location>
        <begin position="100"/>
        <end position="118"/>
    </location>
</feature>
<proteinExistence type="predicted"/>
<evidence type="ECO:0000313" key="2">
    <source>
        <dbReference type="EMBL" id="BAT70254.1"/>
    </source>
</evidence>
<dbReference type="RefSeq" id="YP_009193329.1">
    <property type="nucleotide sequence ID" value="NC_028737.1"/>
</dbReference>
<keyword evidence="2" id="KW-0934">Plastid</keyword>
<keyword evidence="1" id="KW-0812">Transmembrane</keyword>
<accession>A0A0S3QPI3</accession>
<sequence>MDFDLLDIQFLGFFIILNRFIYFLFNYNLITSLYIVFISTGSCILWFNFLVLNLKFFFKLEKNVGRTLKTQYLNIIDNKMDRFIKSIVKIFYKKKKKLRFLNTLWEDIRTLLIYLIFIRGGREYLPFFIRWNWSLVIFLKFLSKATCVLYRRAYYYKFKVLKYRKFICEDYQENPEAYPSYTEDTIRNFSSKLEAEDLYTNATIFVLIFLNLFISFYGFINSALGQFTIFPFTKTLLGSATLPKNILCEKNKTILKLLKIENI</sequence>
<feature type="transmembrane region" description="Helical" evidence="1">
    <location>
        <begin position="31"/>
        <end position="52"/>
    </location>
</feature>
<keyword evidence="1" id="KW-0472">Membrane</keyword>
<dbReference type="AlphaFoldDB" id="A0A0S3QPI3"/>
<dbReference type="EMBL" id="LC028895">
    <property type="protein sequence ID" value="BAT70254.1"/>
    <property type="molecule type" value="Genomic_DNA"/>
</dbReference>
<dbReference type="GeneID" id="26522662"/>
<name>A0A0S3QPI3_9STRA</name>
<organism evidence="2">
    <name type="scientific">Nitzschia sp. IriIs04</name>
    <dbReference type="NCBI Taxonomy" id="1444690"/>
    <lineage>
        <taxon>Eukaryota</taxon>
        <taxon>Sar</taxon>
        <taxon>Stramenopiles</taxon>
        <taxon>Ochrophyta</taxon>
        <taxon>Bacillariophyta</taxon>
        <taxon>Bacillariophyceae</taxon>
        <taxon>Bacillariophycidae</taxon>
        <taxon>Bacillariales</taxon>
        <taxon>Bacillariaceae</taxon>
        <taxon>Nitzschia</taxon>
    </lineage>
</organism>
<reference evidence="2" key="1">
    <citation type="submission" date="2015-02" db="EMBL/GenBank/DDBJ databases">
        <title>A plastid genome of a nonphotosynthetic diatom.</title>
        <authorList>
            <person name="Kamikawa R."/>
            <person name="Inagaki Y."/>
        </authorList>
    </citation>
    <scope>NUCLEOTIDE SEQUENCE</scope>
    <source>
        <strain evidence="2">IriIs04</strain>
    </source>
</reference>
<gene>
    <name evidence="2" type="primary">ycf90_1</name>
</gene>
<geneLocation type="plastid" evidence="2"/>
<feature type="transmembrane region" description="Helical" evidence="1">
    <location>
        <begin position="198"/>
        <end position="220"/>
    </location>
</feature>
<keyword evidence="1" id="KW-1133">Transmembrane helix</keyword>
<evidence type="ECO:0000256" key="1">
    <source>
        <dbReference type="SAM" id="Phobius"/>
    </source>
</evidence>